<keyword evidence="2" id="KW-1185">Reference proteome</keyword>
<dbReference type="Proteomes" id="UP001165122">
    <property type="component" value="Unassembled WGS sequence"/>
</dbReference>
<dbReference type="InterPro" id="IPR040371">
    <property type="entry name" value="RMC1"/>
</dbReference>
<proteinExistence type="predicted"/>
<reference evidence="2" key="1">
    <citation type="journal article" date="2023" name="Commun. Biol.">
        <title>Genome analysis of Parmales, the sister group of diatoms, reveals the evolutionary specialization of diatoms from phago-mixotrophs to photoautotrophs.</title>
        <authorList>
            <person name="Ban H."/>
            <person name="Sato S."/>
            <person name="Yoshikawa S."/>
            <person name="Yamada K."/>
            <person name="Nakamura Y."/>
            <person name="Ichinomiya M."/>
            <person name="Sato N."/>
            <person name="Blanc-Mathieu R."/>
            <person name="Endo H."/>
            <person name="Kuwata A."/>
            <person name="Ogata H."/>
        </authorList>
    </citation>
    <scope>NUCLEOTIDE SEQUENCE [LARGE SCALE GENOMIC DNA]</scope>
    <source>
        <strain evidence="2">NIES 3700</strain>
    </source>
</reference>
<sequence>MDNAFVQIAEPRLVCPSHVNPAATWFDVTLNCFVVLESSNPSSSPLLRRYRTLSPAASDKMVQAAHNASPSSQSNTSIPALIPSRPVEIKLTISTAPPPLLARFSLDYNLLALQVEPTVVHVYSIGSKRSDPWRIDVAIDKSVATSDTTILPGGIVWSDHGGNSQDLTIVTSHGVVMYKVSPSRNQLAKVRSYLHLTHAFWYEPITRCLLLSTGEEGNDMRCFFLIKMNNRIAPRLELPPPDKVKKFTLDKVQGEAFVRSGDASLVCLYGTAYVVDIQPVKGVINLISLNKETLSAELHRTFKMYVGGSLQCSVVDDLLLCHSGNLISFIYDVGNPGDEPVCGGSTCTFNNLFQPSPDIDDVSDLDSPVKGKSKTLHVEEMYDGRWSLLAPDKVLDPSGRGTLWRITVNLKAILTATYSNSLVIPFLMRRRTNSTVSRRLCLDRLKELLEEKGDSREWVEEWVSGYLGVLSAAPMSEEDKLVGLTKKTMLVNSAVKKMRRLSAIGSAMGYSSGSGLETKNESKTLKGGVVAEGEEGEKKKIKVEKTVLTVWGYENKERGGRIMKAVVGEVLGGGARVKGGRGESIHFHSFEDSFEHMNHESLVVLTQLDLLEFGLLPRIRGGEDDEYFGQVVFNFVQGLLELGGMVVPPLVALSVEMLCRMGKTGVALGLLRSKRGGVPVFGLDCLELGEALVVIGRKWKGGEEGRGGGGGEALMLHGLDMLKRGGEGIAWNVLSGELLKEGRVLDAMRFVRGDVKERRPTSFDFWNACVEKAGKQLEDGEKCQFFYFLFSFLKESDPECINTVVGVGRGNGGNGGEKRRGSWKDQERQKGLRVMSDLAKKAGEFPLDIFQNKAVVVALKGMFGFVG</sequence>
<organism evidence="1 2">
    <name type="scientific">Triparma laevis f. longispina</name>
    <dbReference type="NCBI Taxonomy" id="1714387"/>
    <lineage>
        <taxon>Eukaryota</taxon>
        <taxon>Sar</taxon>
        <taxon>Stramenopiles</taxon>
        <taxon>Ochrophyta</taxon>
        <taxon>Bolidophyceae</taxon>
        <taxon>Parmales</taxon>
        <taxon>Triparmaceae</taxon>
        <taxon>Triparma</taxon>
    </lineage>
</organism>
<evidence type="ECO:0000313" key="2">
    <source>
        <dbReference type="Proteomes" id="UP001165122"/>
    </source>
</evidence>
<comment type="caution">
    <text evidence="1">The sequence shown here is derived from an EMBL/GenBank/DDBJ whole genome shotgun (WGS) entry which is preliminary data.</text>
</comment>
<accession>A0A9W7FDZ4</accession>
<gene>
    <name evidence="1" type="ORF">TrLO_g8332</name>
</gene>
<dbReference type="GO" id="GO:0035658">
    <property type="term" value="C:Mon1-Ccz1 complex"/>
    <property type="evidence" value="ECO:0007669"/>
    <property type="project" value="InterPro"/>
</dbReference>
<dbReference type="GO" id="GO:0005765">
    <property type="term" value="C:lysosomal membrane"/>
    <property type="evidence" value="ECO:0007669"/>
    <property type="project" value="TreeGrafter"/>
</dbReference>
<dbReference type="GO" id="GO:0010506">
    <property type="term" value="P:regulation of autophagy"/>
    <property type="evidence" value="ECO:0007669"/>
    <property type="project" value="InterPro"/>
</dbReference>
<name>A0A9W7FDZ4_9STRA</name>
<dbReference type="EMBL" id="BRXW01000149">
    <property type="protein sequence ID" value="GMI10434.1"/>
    <property type="molecule type" value="Genomic_DNA"/>
</dbReference>
<dbReference type="AlphaFoldDB" id="A0A9W7FDZ4"/>
<evidence type="ECO:0008006" key="3">
    <source>
        <dbReference type="Google" id="ProtNLM"/>
    </source>
</evidence>
<dbReference type="GO" id="GO:0031902">
    <property type="term" value="C:late endosome membrane"/>
    <property type="evidence" value="ECO:0007669"/>
    <property type="project" value="TreeGrafter"/>
</dbReference>
<evidence type="ECO:0000313" key="1">
    <source>
        <dbReference type="EMBL" id="GMI10434.1"/>
    </source>
</evidence>
<dbReference type="PANTHER" id="PTHR12897">
    <property type="entry name" value="COLON CANCER-ASSOCIATED PROTEIN MIC1"/>
    <property type="match status" value="1"/>
</dbReference>
<dbReference type="PANTHER" id="PTHR12897:SF4">
    <property type="entry name" value="REGULATOR OF MON1-CCZ1 COMPLEX"/>
    <property type="match status" value="1"/>
</dbReference>
<dbReference type="OrthoDB" id="194064at2759"/>
<protein>
    <recommendedName>
        <fullName evidence="3">Mic1 domain-containing protein</fullName>
    </recommendedName>
</protein>